<dbReference type="STRING" id="34508.A0A4U8UIV5"/>
<feature type="transmembrane region" description="Helical" evidence="1">
    <location>
        <begin position="150"/>
        <end position="171"/>
    </location>
</feature>
<accession>A0A4U8UIV5</accession>
<feature type="transmembrane region" description="Helical" evidence="1">
    <location>
        <begin position="274"/>
        <end position="298"/>
    </location>
</feature>
<protein>
    <recommendedName>
        <fullName evidence="2">Chitin synthase chs-1/2 N-terminal putative transporter domain-containing protein</fullName>
    </recommendedName>
</protein>
<feature type="domain" description="Chitin synthase chs-1/2 N-terminal putative transporter" evidence="2">
    <location>
        <begin position="80"/>
        <end position="333"/>
    </location>
</feature>
<name>A0A4U8UIV5_STECR</name>
<dbReference type="Pfam" id="PF23000">
    <property type="entry name" value="ChitinSynthase_IV_N"/>
    <property type="match status" value="1"/>
</dbReference>
<feature type="transmembrane region" description="Helical" evidence="1">
    <location>
        <begin position="183"/>
        <end position="208"/>
    </location>
</feature>
<keyword evidence="4" id="KW-1185">Reference proteome</keyword>
<evidence type="ECO:0000313" key="3">
    <source>
        <dbReference type="EMBL" id="TMS32862.1"/>
    </source>
</evidence>
<keyword evidence="1" id="KW-0812">Transmembrane</keyword>
<evidence type="ECO:0000256" key="1">
    <source>
        <dbReference type="SAM" id="Phobius"/>
    </source>
</evidence>
<reference evidence="3 4" key="2">
    <citation type="journal article" date="2019" name="G3 (Bethesda)">
        <title>Hybrid Assembly of the Genome of the Entomopathogenic Nematode Steinernema carpocapsae Identifies the X-Chromosome.</title>
        <authorList>
            <person name="Serra L."/>
            <person name="Macchietto M."/>
            <person name="Macias-Munoz A."/>
            <person name="McGill C.J."/>
            <person name="Rodriguez I.M."/>
            <person name="Rodriguez B."/>
            <person name="Murad R."/>
            <person name="Mortazavi A."/>
        </authorList>
    </citation>
    <scope>NUCLEOTIDE SEQUENCE [LARGE SCALE GENOMIC DNA]</scope>
    <source>
        <strain evidence="3 4">ALL</strain>
    </source>
</reference>
<gene>
    <name evidence="3" type="ORF">L596_000658</name>
</gene>
<organism evidence="3 4">
    <name type="scientific">Steinernema carpocapsae</name>
    <name type="common">Entomopathogenic nematode</name>
    <dbReference type="NCBI Taxonomy" id="34508"/>
    <lineage>
        <taxon>Eukaryota</taxon>
        <taxon>Metazoa</taxon>
        <taxon>Ecdysozoa</taxon>
        <taxon>Nematoda</taxon>
        <taxon>Chromadorea</taxon>
        <taxon>Rhabditida</taxon>
        <taxon>Tylenchina</taxon>
        <taxon>Panagrolaimomorpha</taxon>
        <taxon>Strongyloidoidea</taxon>
        <taxon>Steinernematidae</taxon>
        <taxon>Steinernema</taxon>
    </lineage>
</organism>
<keyword evidence="1" id="KW-0472">Membrane</keyword>
<dbReference type="OrthoDB" id="370884at2759"/>
<dbReference type="InterPro" id="IPR055120">
    <property type="entry name" value="Chs-1/2_IV_N"/>
</dbReference>
<evidence type="ECO:0000259" key="2">
    <source>
        <dbReference type="Pfam" id="PF23000"/>
    </source>
</evidence>
<feature type="transmembrane region" description="Helical" evidence="1">
    <location>
        <begin position="87"/>
        <end position="107"/>
    </location>
</feature>
<dbReference type="Proteomes" id="UP000298663">
    <property type="component" value="Unassembled WGS sequence"/>
</dbReference>
<proteinExistence type="predicted"/>
<evidence type="ECO:0000313" key="4">
    <source>
        <dbReference type="Proteomes" id="UP000298663"/>
    </source>
</evidence>
<keyword evidence="1" id="KW-1133">Transmembrane helix</keyword>
<comment type="caution">
    <text evidence="3">The sequence shown here is derived from an EMBL/GenBank/DDBJ whole genome shotgun (WGS) entry which is preliminary data.</text>
</comment>
<feature type="transmembrane region" description="Helical" evidence="1">
    <location>
        <begin position="319"/>
        <end position="338"/>
    </location>
</feature>
<reference evidence="3 4" key="1">
    <citation type="journal article" date="2015" name="Genome Biol.">
        <title>Comparative genomics of Steinernema reveals deeply conserved gene regulatory networks.</title>
        <authorList>
            <person name="Dillman A.R."/>
            <person name="Macchietto M."/>
            <person name="Porter C.F."/>
            <person name="Rogers A."/>
            <person name="Williams B."/>
            <person name="Antoshechkin I."/>
            <person name="Lee M.M."/>
            <person name="Goodwin Z."/>
            <person name="Lu X."/>
            <person name="Lewis E.E."/>
            <person name="Goodrich-Blair H."/>
            <person name="Stock S.P."/>
            <person name="Adams B.J."/>
            <person name="Sternberg P.W."/>
            <person name="Mortazavi A."/>
        </authorList>
    </citation>
    <scope>NUCLEOTIDE SEQUENCE [LARGE SCALE GENOMIC DNA]</scope>
    <source>
        <strain evidence="3 4">ALL</strain>
    </source>
</reference>
<sequence>MHTLDREEAAYLATCASAGEQFYGNPTTASTSAPPLPDSDTVVYARPGTEESVSVGTENKGWDIFRLLPPPPDNLGKGFWHDASLQVLKVTTFFVLFLLTLMSATVAKSSFLLMTSAIGWGSQNMSICRDKIPEAGTNTIHLSNKHVVKWVWAIYLALCTPELICFIRCFHRTLFRNVKRPSLIQFLVVLLVESLHAIGVSILVFKVFPDMDAVTAAMLTNAMCLMPAILTLISRRPSKVTLLLVIIDFACIASQSMGYWAWPMLVGDANGNVLWIAVALTFISLAWWQNFVHTEAAFPPVRKLALFANRLSERRSKTYVFVSVWKCAIYFMCLFLFLSSRMKVEDLLQRDPFGEKLITITATNLNQTQINKFLNRMKELEQQEVVDEPMSFSSRGNEVDVGRG</sequence>
<dbReference type="AlphaFoldDB" id="A0A4U8UIV5"/>
<dbReference type="EMBL" id="AZBU02000001">
    <property type="protein sequence ID" value="TMS32862.1"/>
    <property type="molecule type" value="Genomic_DNA"/>
</dbReference>
<feature type="transmembrane region" description="Helical" evidence="1">
    <location>
        <begin position="240"/>
        <end position="262"/>
    </location>
</feature>
<feature type="transmembrane region" description="Helical" evidence="1">
    <location>
        <begin position="214"/>
        <end position="233"/>
    </location>
</feature>